<dbReference type="CDD" id="cd16295">
    <property type="entry name" value="TTHA0252-CPSF-like_MBL-fold"/>
    <property type="match status" value="1"/>
</dbReference>
<dbReference type="EMBL" id="CP013099">
    <property type="protein sequence ID" value="ALP54713.1"/>
    <property type="molecule type" value="Genomic_DNA"/>
</dbReference>
<dbReference type="Pfam" id="PF00753">
    <property type="entry name" value="Lactamase_B"/>
    <property type="match status" value="1"/>
</dbReference>
<sequence>MLQLQFLGAAQEVTGSCFLLRVGDKTVLVECGLIQGSFEDEARNRNPFAFDAAALDAVVLTHSHLDHSGRLPLLAKAGYSGPIYTQHASADLCRILLKDSGYLNEKEVEWENRKRQRKRKPLLEPLYTLKEAEAVLDQFVPLDYGVEMEILPGVRIRLNDAGHILGSSIVELWASHKGVTRKLVFSGDLGHRGAPILKDPTLIEEADLVLMESTYGDRAHRPWDQTWAELEQVLLNARHDKGIVMIPAFAVGRTQELLYAFNLNYDKWQLDRWSIFLDSPMAIEATEAYARHRNLYDRETRALQKQNGNPFMLPNLHLSRTAEDSMAINRIRSGAIVIAGSGMCTGGRIKHHFKHNIWRQNCHVLIVGFQARGTLGRKLVDGAKEISLWGETVSVAARVHTIGGFSAHADCHGLLDWYGGFEGRPPIALVHGEPDPMNALAQQVRELGATKVFIPESGQTLDLVHMKPL</sequence>
<dbReference type="GO" id="GO:0004521">
    <property type="term" value="F:RNA endonuclease activity"/>
    <property type="evidence" value="ECO:0007669"/>
    <property type="project" value="TreeGrafter"/>
</dbReference>
<feature type="domain" description="Metallo-beta-lactamase" evidence="2">
    <location>
        <begin position="14"/>
        <end position="238"/>
    </location>
</feature>
<evidence type="ECO:0000313" key="4">
    <source>
        <dbReference type="EMBL" id="ALP54713.1"/>
    </source>
</evidence>
<dbReference type="InterPro" id="IPR050698">
    <property type="entry name" value="MBL"/>
</dbReference>
<gene>
    <name evidence="4" type="ORF">Tel_03145</name>
</gene>
<dbReference type="PANTHER" id="PTHR11203">
    <property type="entry name" value="CLEAVAGE AND POLYADENYLATION SPECIFICITY FACTOR FAMILY MEMBER"/>
    <property type="match status" value="1"/>
</dbReference>
<keyword evidence="1" id="KW-0378">Hydrolase</keyword>
<dbReference type="AlphaFoldDB" id="A0A0S2THQ9"/>
<protein>
    <submittedName>
        <fullName evidence="4">MBL fold metallo-hydrolase</fullName>
    </submittedName>
</protein>
<proteinExistence type="predicted"/>
<dbReference type="Proteomes" id="UP000055136">
    <property type="component" value="Chromosome"/>
</dbReference>
<dbReference type="InterPro" id="IPR022712">
    <property type="entry name" value="Beta_Casp"/>
</dbReference>
<evidence type="ECO:0000313" key="5">
    <source>
        <dbReference type="Proteomes" id="UP000055136"/>
    </source>
</evidence>
<dbReference type="Pfam" id="PF07521">
    <property type="entry name" value="RMMBL"/>
    <property type="match status" value="1"/>
</dbReference>
<name>A0A0S2THQ9_9GAMM</name>
<dbReference type="InterPro" id="IPR036866">
    <property type="entry name" value="RibonucZ/Hydroxyglut_hydro"/>
</dbReference>
<dbReference type="GO" id="GO:0016787">
    <property type="term" value="F:hydrolase activity"/>
    <property type="evidence" value="ECO:0007669"/>
    <property type="project" value="UniProtKB-KW"/>
</dbReference>
<dbReference type="Pfam" id="PF10996">
    <property type="entry name" value="Beta-Casp"/>
    <property type="match status" value="1"/>
</dbReference>
<dbReference type="Gene3D" id="3.40.50.10890">
    <property type="match status" value="1"/>
</dbReference>
<evidence type="ECO:0000256" key="1">
    <source>
        <dbReference type="ARBA" id="ARBA00022801"/>
    </source>
</evidence>
<evidence type="ECO:0000259" key="3">
    <source>
        <dbReference type="SMART" id="SM01027"/>
    </source>
</evidence>
<dbReference type="InterPro" id="IPR001279">
    <property type="entry name" value="Metallo-B-lactamas"/>
</dbReference>
<feature type="domain" description="Beta-Casp" evidence="3">
    <location>
        <begin position="254"/>
        <end position="379"/>
    </location>
</feature>
<dbReference type="SMART" id="SM00849">
    <property type="entry name" value="Lactamase_B"/>
    <property type="match status" value="1"/>
</dbReference>
<dbReference type="SUPFAM" id="SSF56281">
    <property type="entry name" value="Metallo-hydrolase/oxidoreductase"/>
    <property type="match status" value="1"/>
</dbReference>
<dbReference type="SMART" id="SM01027">
    <property type="entry name" value="Beta-Casp"/>
    <property type="match status" value="1"/>
</dbReference>
<dbReference type="KEGG" id="tee:Tel_03145"/>
<dbReference type="Gene3D" id="3.60.15.10">
    <property type="entry name" value="Ribonuclease Z/Hydroxyacylglutathione hydrolase-like"/>
    <property type="match status" value="1"/>
</dbReference>
<reference evidence="4" key="1">
    <citation type="submission" date="2015-10" db="EMBL/GenBank/DDBJ databases">
        <title>Description of Candidatus Tenderia electrophaga gen. nov, sp. nov., an Uncultivated Electroautotroph from a Biocathode Enrichment.</title>
        <authorList>
            <person name="Eddie B.J."/>
            <person name="Malanoski A.P."/>
            <person name="Wang Z."/>
            <person name="Hall R.J."/>
            <person name="Oh S.D."/>
            <person name="Heiner C."/>
            <person name="Lin B."/>
            <person name="Strycharz-Glaven S.M."/>
        </authorList>
    </citation>
    <scope>NUCLEOTIDE SEQUENCE [LARGE SCALE GENOMIC DNA]</scope>
    <source>
        <strain evidence="4">NRL1</strain>
    </source>
</reference>
<dbReference type="STRING" id="1748243.Tel_03145"/>
<dbReference type="InterPro" id="IPR011108">
    <property type="entry name" value="RMMBL"/>
</dbReference>
<dbReference type="PANTHER" id="PTHR11203:SF37">
    <property type="entry name" value="INTEGRATOR COMPLEX SUBUNIT 11"/>
    <property type="match status" value="1"/>
</dbReference>
<evidence type="ECO:0000259" key="2">
    <source>
        <dbReference type="SMART" id="SM00849"/>
    </source>
</evidence>
<organism evidence="4 5">
    <name type="scientific">Candidatus Tenderia electrophaga</name>
    <dbReference type="NCBI Taxonomy" id="1748243"/>
    <lineage>
        <taxon>Bacteria</taxon>
        <taxon>Pseudomonadati</taxon>
        <taxon>Pseudomonadota</taxon>
        <taxon>Gammaproteobacteria</taxon>
        <taxon>Candidatus Tenderiales</taxon>
        <taxon>Candidatus Tenderiaceae</taxon>
        <taxon>Candidatus Tenderia</taxon>
    </lineage>
</organism>
<accession>A0A0S2THQ9</accession>
<keyword evidence="5" id="KW-1185">Reference proteome</keyword>